<dbReference type="Proteomes" id="UP000037035">
    <property type="component" value="Unassembled WGS sequence"/>
</dbReference>
<organism evidence="2 3">
    <name type="scientific">Puccinia sorghi</name>
    <dbReference type="NCBI Taxonomy" id="27349"/>
    <lineage>
        <taxon>Eukaryota</taxon>
        <taxon>Fungi</taxon>
        <taxon>Dikarya</taxon>
        <taxon>Basidiomycota</taxon>
        <taxon>Pucciniomycotina</taxon>
        <taxon>Pucciniomycetes</taxon>
        <taxon>Pucciniales</taxon>
        <taxon>Pucciniaceae</taxon>
        <taxon>Puccinia</taxon>
    </lineage>
</organism>
<dbReference type="PANTHER" id="PTHR46579:SF1">
    <property type="entry name" value="F5_8 TYPE C DOMAIN-CONTAINING PROTEIN"/>
    <property type="match status" value="1"/>
</dbReference>
<dbReference type="EMBL" id="LAVV01006919">
    <property type="protein sequence ID" value="KNZ57783.1"/>
    <property type="molecule type" value="Genomic_DNA"/>
</dbReference>
<feature type="region of interest" description="Disordered" evidence="1">
    <location>
        <begin position="373"/>
        <end position="392"/>
    </location>
</feature>
<sequence>MPRDPRSLIKKADVQPTVIKTVCCRSCFSLYPSNENVPHLCNYQQFCDSEPCHEELFVKKTLHSLTKDRGQLTLEQNQPLPQPPSTSKIPRCLYISQSISSWISWLLSLQDTEKAIDDWRDHVNSQSDTLVDCQSGTAFKEHQPKTDQDSDLTLSLSLFVDWFNPRGNKIGGTVESTGLFLLSCLNLPPNARNHLSRLGLLGVTPGPHSPDPQTINHLLKPVVDELIQLEPGITLRTHQYPNGRRVRIRLLCLQGDILATKKVAGFASHSANLPCSWCNVQHKDLAKMERGDSRLKDQIRTAAEESKNARSQTARDLILRRTGVRWSELNRLSYWDPSKHVVLGVMHNWLEGILQAHFRYRWGFQSLPSYKLQKRPRQLPNSSTRSVKRRRLGSLDADERMDDVSSEDESHVDGDETDILLHSGRDGRFFSQEDIRKFQECLQDVVLPSGLAKLPANLGEERHGRLKAAQWYTLFAYVVPLVILDLYVDTVSNIDVNSNRSKFLCNTGYLVQCTHIICSRSLRDNDAKRFQINYEKYSCRIGELFGTVKVQPNHHYALHVPEQIRAWGPPIALAEFSGERAIGFLQSIRTNNLIDGLNQTMMSRALQIQRVMEKNEYNLMIQKTDERDGAESTNRAHNTITLRNEEYEEVFRWLKKTETGVVHRDTYPCPPGGRKFGGTAVAIRSTTHHGVMVSTTPPNNCVVANMVGKGIRYGMVTHIYRLRDHNFAERTLLFIRPIKNIYPKLLGVPTTRFRFFLWLLKVVIGQRTDYSGGPHLASSLVG</sequence>
<dbReference type="OrthoDB" id="2505776at2759"/>
<dbReference type="PANTHER" id="PTHR46579">
    <property type="entry name" value="F5/8 TYPE C DOMAIN-CONTAINING PROTEIN-RELATED"/>
    <property type="match status" value="1"/>
</dbReference>
<evidence type="ECO:0000313" key="2">
    <source>
        <dbReference type="EMBL" id="KNZ57783.1"/>
    </source>
</evidence>
<proteinExistence type="predicted"/>
<evidence type="ECO:0000256" key="1">
    <source>
        <dbReference type="SAM" id="MobiDB-lite"/>
    </source>
</evidence>
<accession>A0A0L6VAL1</accession>
<dbReference type="STRING" id="27349.A0A0L6VAL1"/>
<gene>
    <name evidence="2" type="ORF">VP01_2073g2</name>
</gene>
<protein>
    <submittedName>
        <fullName evidence="2">Uncharacterized protein</fullName>
    </submittedName>
</protein>
<keyword evidence="3" id="KW-1185">Reference proteome</keyword>
<dbReference type="VEuPathDB" id="FungiDB:VP01_2073g2"/>
<comment type="caution">
    <text evidence="2">The sequence shown here is derived from an EMBL/GenBank/DDBJ whole genome shotgun (WGS) entry which is preliminary data.</text>
</comment>
<name>A0A0L6VAL1_9BASI</name>
<evidence type="ECO:0000313" key="3">
    <source>
        <dbReference type="Proteomes" id="UP000037035"/>
    </source>
</evidence>
<dbReference type="AlphaFoldDB" id="A0A0L6VAL1"/>
<reference evidence="2 3" key="1">
    <citation type="submission" date="2015-08" db="EMBL/GenBank/DDBJ databases">
        <title>Next Generation Sequencing and Analysis of the Genome of Puccinia sorghi L Schw, the Causal Agent of Maize Common Rust.</title>
        <authorList>
            <person name="Rochi L."/>
            <person name="Burguener G."/>
            <person name="Darino M."/>
            <person name="Turjanski A."/>
            <person name="Kreff E."/>
            <person name="Dieguez M.J."/>
            <person name="Sacco F."/>
        </authorList>
    </citation>
    <scope>NUCLEOTIDE SEQUENCE [LARGE SCALE GENOMIC DNA]</scope>
    <source>
        <strain evidence="2 3">RO10H11247</strain>
    </source>
</reference>